<sequence>MLTARNAVTAAEAAFIAGLTDKDINRLVDEAVMPEALVIRIEGRRFAPLVGPFAKFYFEMGNELTKSARTYVLVTLTNRLLDRPERDELLALAWPDANQRFDWSVSYQALTVELNSYVRDAWSRVEQLHHASEEIVSDPEILGGAPCFRGTRVPIANVLAAEKEMPLDDLKHAYPFLTVELLELANVYAKARPRVGRPRRVADAMPGALLLSTKVVVPAKGQR</sequence>
<dbReference type="EMBL" id="RJTL01000035">
    <property type="protein sequence ID" value="RNM03215.1"/>
    <property type="molecule type" value="Genomic_DNA"/>
</dbReference>
<dbReference type="RefSeq" id="WP_123203691.1">
    <property type="nucleotide sequence ID" value="NZ_RJTL01000035.1"/>
</dbReference>
<dbReference type="InterPro" id="IPR007367">
    <property type="entry name" value="DUF433"/>
</dbReference>
<proteinExistence type="predicted"/>
<dbReference type="InterPro" id="IPR009057">
    <property type="entry name" value="Homeodomain-like_sf"/>
</dbReference>
<protein>
    <submittedName>
        <fullName evidence="1">DUF433 domain-containing protein</fullName>
    </submittedName>
</protein>
<dbReference type="SUPFAM" id="SSF46689">
    <property type="entry name" value="Homeodomain-like"/>
    <property type="match status" value="1"/>
</dbReference>
<evidence type="ECO:0000313" key="1">
    <source>
        <dbReference type="EMBL" id="RNM03215.1"/>
    </source>
</evidence>
<name>A0A454TM43_9RALS</name>
<comment type="caution">
    <text evidence="1">The sequence shown here is derived from an EMBL/GenBank/DDBJ whole genome shotgun (WGS) entry which is preliminary data.</text>
</comment>
<dbReference type="Pfam" id="PF04255">
    <property type="entry name" value="DUF433"/>
    <property type="match status" value="1"/>
</dbReference>
<reference evidence="1 2" key="1">
    <citation type="submission" date="2018-10" db="EMBL/GenBank/DDBJ databases">
        <title>Draft Genome Sequence of Ralstonia pseudosolanacearum (R. solanacearum phylotype I) Strain Tg03 Isolated from Luffa cylindrica in China.</title>
        <authorList>
            <person name="Yuan G.-Q."/>
            <person name="Li Q.-Q."/>
            <person name="Zhang Y.-W."/>
        </authorList>
    </citation>
    <scope>NUCLEOTIDE SEQUENCE [LARGE SCALE GENOMIC DNA]</scope>
    <source>
        <strain evidence="1 2">Tg03</strain>
    </source>
</reference>
<dbReference type="AlphaFoldDB" id="A0A454TM43"/>
<organism evidence="1 2">
    <name type="scientific">Ralstonia pseudosolanacearum</name>
    <dbReference type="NCBI Taxonomy" id="1310165"/>
    <lineage>
        <taxon>Bacteria</taxon>
        <taxon>Pseudomonadati</taxon>
        <taxon>Pseudomonadota</taxon>
        <taxon>Betaproteobacteria</taxon>
        <taxon>Burkholderiales</taxon>
        <taxon>Burkholderiaceae</taxon>
        <taxon>Ralstonia</taxon>
        <taxon>Ralstonia solanacearum species complex</taxon>
    </lineage>
</organism>
<dbReference type="Proteomes" id="UP000271222">
    <property type="component" value="Unassembled WGS sequence"/>
</dbReference>
<evidence type="ECO:0000313" key="2">
    <source>
        <dbReference type="Proteomes" id="UP000271222"/>
    </source>
</evidence>
<dbReference type="InterPro" id="IPR036388">
    <property type="entry name" value="WH-like_DNA-bd_sf"/>
</dbReference>
<gene>
    <name evidence="1" type="ORF">EGA29_19200</name>
</gene>
<dbReference type="OrthoDB" id="9809529at2"/>
<accession>A0A454TM43</accession>
<dbReference type="Gene3D" id="1.10.10.10">
    <property type="entry name" value="Winged helix-like DNA-binding domain superfamily/Winged helix DNA-binding domain"/>
    <property type="match status" value="1"/>
</dbReference>